<keyword evidence="1" id="KW-1133">Transmembrane helix</keyword>
<proteinExistence type="predicted"/>
<comment type="caution">
    <text evidence="2">The sequence shown here is derived from an EMBL/GenBank/DDBJ whole genome shotgun (WGS) entry which is preliminary data.</text>
</comment>
<keyword evidence="1" id="KW-0472">Membrane</keyword>
<dbReference type="RefSeq" id="WP_189070240.1">
    <property type="nucleotide sequence ID" value="NZ_BMPE01000015.1"/>
</dbReference>
<feature type="transmembrane region" description="Helical" evidence="1">
    <location>
        <begin position="155"/>
        <end position="180"/>
    </location>
</feature>
<gene>
    <name evidence="2" type="ORF">GCM10010844_34720</name>
</gene>
<feature type="transmembrane region" description="Helical" evidence="1">
    <location>
        <begin position="81"/>
        <end position="110"/>
    </location>
</feature>
<feature type="transmembrane region" description="Helical" evidence="1">
    <location>
        <begin position="130"/>
        <end position="148"/>
    </location>
</feature>
<evidence type="ECO:0000256" key="1">
    <source>
        <dbReference type="SAM" id="Phobius"/>
    </source>
</evidence>
<dbReference type="Proteomes" id="UP000604341">
    <property type="component" value="Unassembled WGS sequence"/>
</dbReference>
<protein>
    <submittedName>
        <fullName evidence="2">Uncharacterized protein</fullName>
    </submittedName>
</protein>
<name>A0ABQ2FP24_9DEIO</name>
<sequence>MTLPDDARAELCRTQIEFAVLRLPEYARQRLSDDWSSQLAILLIEDLDEAERYVAEIQADLPSVVRRTTWRDPATQRALRTALTVIITPLLAAVLAALAGRLSVIIQAGGIPADLQADAVGHATWLTQRVWEACMPALLIALAAAVWVNPAQHRLILCGGLATALAITGWSCGFGVPLWALVPSAALAIGRALTTTPR</sequence>
<reference evidence="3" key="1">
    <citation type="journal article" date="2019" name="Int. J. Syst. Evol. Microbiol.">
        <title>The Global Catalogue of Microorganisms (GCM) 10K type strain sequencing project: providing services to taxonomists for standard genome sequencing and annotation.</title>
        <authorList>
            <consortium name="The Broad Institute Genomics Platform"/>
            <consortium name="The Broad Institute Genome Sequencing Center for Infectious Disease"/>
            <person name="Wu L."/>
            <person name="Ma J."/>
        </authorList>
    </citation>
    <scope>NUCLEOTIDE SEQUENCE [LARGE SCALE GENOMIC DNA]</scope>
    <source>
        <strain evidence="3">JCM 19173</strain>
    </source>
</reference>
<accession>A0ABQ2FP24</accession>
<evidence type="ECO:0000313" key="3">
    <source>
        <dbReference type="Proteomes" id="UP000604341"/>
    </source>
</evidence>
<keyword evidence="1" id="KW-0812">Transmembrane</keyword>
<organism evidence="2 3">
    <name type="scientific">Deinococcus radiotolerans</name>
    <dbReference type="NCBI Taxonomy" id="1309407"/>
    <lineage>
        <taxon>Bacteria</taxon>
        <taxon>Thermotogati</taxon>
        <taxon>Deinococcota</taxon>
        <taxon>Deinococci</taxon>
        <taxon>Deinococcales</taxon>
        <taxon>Deinococcaceae</taxon>
        <taxon>Deinococcus</taxon>
    </lineage>
</organism>
<dbReference type="EMBL" id="BMPE01000015">
    <property type="protein sequence ID" value="GGL13013.1"/>
    <property type="molecule type" value="Genomic_DNA"/>
</dbReference>
<evidence type="ECO:0000313" key="2">
    <source>
        <dbReference type="EMBL" id="GGL13013.1"/>
    </source>
</evidence>
<keyword evidence="3" id="KW-1185">Reference proteome</keyword>